<evidence type="ECO:0000256" key="3">
    <source>
        <dbReference type="ARBA" id="ARBA00023163"/>
    </source>
</evidence>
<organism evidence="6 7">
    <name type="scientific">Lichenifustis flavocetrariae</name>
    <dbReference type="NCBI Taxonomy" id="2949735"/>
    <lineage>
        <taxon>Bacteria</taxon>
        <taxon>Pseudomonadati</taxon>
        <taxon>Pseudomonadota</taxon>
        <taxon>Alphaproteobacteria</taxon>
        <taxon>Hyphomicrobiales</taxon>
        <taxon>Lichenihabitantaceae</taxon>
        <taxon>Lichenifustis</taxon>
    </lineage>
</organism>
<evidence type="ECO:0000256" key="4">
    <source>
        <dbReference type="PROSITE-ProRule" id="PRU00335"/>
    </source>
</evidence>
<protein>
    <submittedName>
        <fullName evidence="6">TetR/AcrR family transcriptional regulator</fullName>
    </submittedName>
</protein>
<dbReference type="InterPro" id="IPR001647">
    <property type="entry name" value="HTH_TetR"/>
</dbReference>
<evidence type="ECO:0000259" key="5">
    <source>
        <dbReference type="PROSITE" id="PS50977"/>
    </source>
</evidence>
<evidence type="ECO:0000313" key="7">
    <source>
        <dbReference type="Proteomes" id="UP001165667"/>
    </source>
</evidence>
<dbReference type="Pfam" id="PF00440">
    <property type="entry name" value="TetR_N"/>
    <property type="match status" value="1"/>
</dbReference>
<dbReference type="EMBL" id="JAMOIM010000004">
    <property type="protein sequence ID" value="MCW6508013.1"/>
    <property type="molecule type" value="Genomic_DNA"/>
</dbReference>
<dbReference type="InterPro" id="IPR009057">
    <property type="entry name" value="Homeodomain-like_sf"/>
</dbReference>
<dbReference type="Proteomes" id="UP001165667">
    <property type="component" value="Unassembled WGS sequence"/>
</dbReference>
<name>A0AA42CHY1_9HYPH</name>
<dbReference type="PROSITE" id="PS50977">
    <property type="entry name" value="HTH_TETR_2"/>
    <property type="match status" value="1"/>
</dbReference>
<feature type="DNA-binding region" description="H-T-H motif" evidence="4">
    <location>
        <begin position="18"/>
        <end position="37"/>
    </location>
</feature>
<dbReference type="InterPro" id="IPR050109">
    <property type="entry name" value="HTH-type_TetR-like_transc_reg"/>
</dbReference>
<dbReference type="GO" id="GO:0003700">
    <property type="term" value="F:DNA-binding transcription factor activity"/>
    <property type="evidence" value="ECO:0007669"/>
    <property type="project" value="TreeGrafter"/>
</dbReference>
<feature type="domain" description="HTH tetR-type" evidence="5">
    <location>
        <begin position="1"/>
        <end position="55"/>
    </location>
</feature>
<keyword evidence="7" id="KW-1185">Reference proteome</keyword>
<sequence length="190" mass="20349">MIDAAVEILREGGAAAFNVRLVAERAGTAVGSVYTQFGSLEALRLEASAVTMRLLRNALTEALLACPSGAMDERLLCLTDAYLRFAAEHRNNWTAMFEPRSIPAPPAIAADIAALFEIIERELRAGGVPSEEDIPMLARALWSSVHGMVYLGEIGALGPIWPSDIPPMVRVLVNAAVRGLRLIEVPGETG</sequence>
<dbReference type="Pfam" id="PF13305">
    <property type="entry name" value="TetR_C_33"/>
    <property type="match status" value="1"/>
</dbReference>
<comment type="caution">
    <text evidence="6">The sequence shown here is derived from an EMBL/GenBank/DDBJ whole genome shotgun (WGS) entry which is preliminary data.</text>
</comment>
<reference evidence="6" key="1">
    <citation type="submission" date="2022-05" db="EMBL/GenBank/DDBJ databases">
        <authorList>
            <person name="Pankratov T."/>
        </authorList>
    </citation>
    <scope>NUCLEOTIDE SEQUENCE</scope>
    <source>
        <strain evidence="6">BP6-180914</strain>
    </source>
</reference>
<dbReference type="InterPro" id="IPR025996">
    <property type="entry name" value="MT1864/Rv1816-like_C"/>
</dbReference>
<dbReference type="SUPFAM" id="SSF48498">
    <property type="entry name" value="Tetracyclin repressor-like, C-terminal domain"/>
    <property type="match status" value="1"/>
</dbReference>
<dbReference type="GO" id="GO:0000976">
    <property type="term" value="F:transcription cis-regulatory region binding"/>
    <property type="evidence" value="ECO:0007669"/>
    <property type="project" value="TreeGrafter"/>
</dbReference>
<dbReference type="AlphaFoldDB" id="A0AA42CHY1"/>
<dbReference type="RefSeq" id="WP_282584367.1">
    <property type="nucleotide sequence ID" value="NZ_JAMOIM010000004.1"/>
</dbReference>
<proteinExistence type="predicted"/>
<keyword evidence="3" id="KW-0804">Transcription</keyword>
<evidence type="ECO:0000256" key="2">
    <source>
        <dbReference type="ARBA" id="ARBA00023125"/>
    </source>
</evidence>
<evidence type="ECO:0000256" key="1">
    <source>
        <dbReference type="ARBA" id="ARBA00023015"/>
    </source>
</evidence>
<dbReference type="PANTHER" id="PTHR30055:SF201">
    <property type="entry name" value="TRANSCRIPTIONAL REGULATORY PROTEIN"/>
    <property type="match status" value="1"/>
</dbReference>
<keyword evidence="2 4" id="KW-0238">DNA-binding</keyword>
<keyword evidence="1" id="KW-0805">Transcription regulation</keyword>
<dbReference type="InterPro" id="IPR036271">
    <property type="entry name" value="Tet_transcr_reg_TetR-rel_C_sf"/>
</dbReference>
<evidence type="ECO:0000313" key="6">
    <source>
        <dbReference type="EMBL" id="MCW6508013.1"/>
    </source>
</evidence>
<dbReference type="PRINTS" id="PR00455">
    <property type="entry name" value="HTHTETR"/>
</dbReference>
<dbReference type="PANTHER" id="PTHR30055">
    <property type="entry name" value="HTH-TYPE TRANSCRIPTIONAL REGULATOR RUTR"/>
    <property type="match status" value="1"/>
</dbReference>
<gene>
    <name evidence="6" type="ORF">M8523_08260</name>
</gene>
<dbReference type="SUPFAM" id="SSF46689">
    <property type="entry name" value="Homeodomain-like"/>
    <property type="match status" value="1"/>
</dbReference>
<accession>A0AA42CHY1</accession>
<dbReference type="Gene3D" id="1.10.357.10">
    <property type="entry name" value="Tetracycline Repressor, domain 2"/>
    <property type="match status" value="1"/>
</dbReference>